<sequence length="505" mass="56184">SFYARAVACYIRSHQGDLVRTLGHDSASAQGAWPTIRPMLVSQTPTNSWCVLPSIICNGVPVSLYELHRQQQVLGVIVRTPGDTSEFDRVFARFLLTHLESYATQLAMPMVCHPEPVSSRLVDLCESELLFQPPNSQWQSRGRVQMLEMISFFTARQLPILMCLPAFPCKSSNPDKVGCHTPDRGEELALRRLHQVLHQMQGIYEPGASICVISDGHIFSDCIGVDDKQVDAYGTRLQELNRVIGGSNSNRITFLALPDLLRSGQDCQNLQLQPLQHCLSTEISAESETCRQMLMQACQTSVDTLRSQIVAQDPTVLALHRGFSRFMLEDLQQHPNTQGLSRNQRKKLAEKASFEIMLRNQAYSNLVELFLPHFIRLSIHSHVNSGPKFGIRLFDRASTRVVGSLDDLANVDISQASPDLLHIPTPWHNCIFQFAGQSGMFVAKAKVVGEAIRTGQVEGEWIPGDLAAGRGAYFALRWPELPKLPTTAVTEQIFSGVNSSENPLS</sequence>
<evidence type="ECO:0000313" key="2">
    <source>
        <dbReference type="Proteomes" id="UP000248423"/>
    </source>
</evidence>
<proteinExistence type="predicted"/>
<feature type="non-terminal residue" evidence="1">
    <location>
        <position position="1"/>
    </location>
</feature>
<dbReference type="Pfam" id="PF05141">
    <property type="entry name" value="DIT1_PvcA"/>
    <property type="match status" value="1"/>
</dbReference>
<dbReference type="Proteomes" id="UP000248423">
    <property type="component" value="Unassembled WGS sequence"/>
</dbReference>
<reference evidence="1 2" key="1">
    <citation type="submission" date="2018-02" db="EMBL/GenBank/DDBJ databases">
        <title>The genomes of Aspergillus section Nigri reveals drivers in fungal speciation.</title>
        <authorList>
            <consortium name="DOE Joint Genome Institute"/>
            <person name="Vesth T.C."/>
            <person name="Nybo J."/>
            <person name="Theobald S."/>
            <person name="Brandl J."/>
            <person name="Frisvad J.C."/>
            <person name="Nielsen K.F."/>
            <person name="Lyhne E.K."/>
            <person name="Kogle M.E."/>
            <person name="Kuo A."/>
            <person name="Riley R."/>
            <person name="Clum A."/>
            <person name="Nolan M."/>
            <person name="Lipzen A."/>
            <person name="Salamov A."/>
            <person name="Henrissat B."/>
            <person name="Wiebenga A."/>
            <person name="De vries R.P."/>
            <person name="Grigoriev I.V."/>
            <person name="Mortensen U.H."/>
            <person name="Andersen M.R."/>
            <person name="Baker S.E."/>
        </authorList>
    </citation>
    <scope>NUCLEOTIDE SEQUENCE [LARGE SCALE GENOMIC DNA]</scope>
    <source>
        <strain evidence="1 2">CBS 121057</strain>
    </source>
</reference>
<accession>A0A319ELQ0</accession>
<dbReference type="PANTHER" id="PTHR37285">
    <property type="entry name" value="SPORE WALL MATURATION PROTEIN DIT1"/>
    <property type="match status" value="1"/>
</dbReference>
<keyword evidence="2" id="KW-1185">Reference proteome</keyword>
<protein>
    <submittedName>
        <fullName evidence="1">Pyoverdine/dityrosine biosynthesis family protein</fullName>
    </submittedName>
</protein>
<dbReference type="PANTHER" id="PTHR37285:SF5">
    <property type="entry name" value="SPORE WALL MATURATION PROTEIN DIT1"/>
    <property type="match status" value="1"/>
</dbReference>
<organism evidence="1 2">
    <name type="scientific">Aspergillus sclerotiicarbonarius (strain CBS 121057 / IBT 28362)</name>
    <dbReference type="NCBI Taxonomy" id="1448318"/>
    <lineage>
        <taxon>Eukaryota</taxon>
        <taxon>Fungi</taxon>
        <taxon>Dikarya</taxon>
        <taxon>Ascomycota</taxon>
        <taxon>Pezizomycotina</taxon>
        <taxon>Eurotiomycetes</taxon>
        <taxon>Eurotiomycetidae</taxon>
        <taxon>Eurotiales</taxon>
        <taxon>Aspergillaceae</taxon>
        <taxon>Aspergillus</taxon>
        <taxon>Aspergillus subgen. Circumdati</taxon>
    </lineage>
</organism>
<dbReference type="OrthoDB" id="429813at2759"/>
<evidence type="ECO:0000313" key="1">
    <source>
        <dbReference type="EMBL" id="PYI04654.1"/>
    </source>
</evidence>
<name>A0A319ELQ0_ASPSB</name>
<feature type="non-terminal residue" evidence="1">
    <location>
        <position position="505"/>
    </location>
</feature>
<dbReference type="InterPro" id="IPR007817">
    <property type="entry name" value="Isocyanide_synthase_DIT1"/>
</dbReference>
<dbReference type="VEuPathDB" id="FungiDB:BO78DRAFT_296685"/>
<gene>
    <name evidence="1" type="ORF">BO78DRAFT_296685</name>
</gene>
<dbReference type="STRING" id="1448318.A0A319ELQ0"/>
<dbReference type="AlphaFoldDB" id="A0A319ELQ0"/>
<dbReference type="EMBL" id="KZ826366">
    <property type="protein sequence ID" value="PYI04654.1"/>
    <property type="molecule type" value="Genomic_DNA"/>
</dbReference>